<accession>E0VFD9</accession>
<feature type="region of interest" description="Disordered" evidence="1">
    <location>
        <begin position="178"/>
        <end position="209"/>
    </location>
</feature>
<organism>
    <name type="scientific">Pediculus humanus subsp. corporis</name>
    <name type="common">Body louse</name>
    <dbReference type="NCBI Taxonomy" id="121224"/>
    <lineage>
        <taxon>Eukaryota</taxon>
        <taxon>Metazoa</taxon>
        <taxon>Ecdysozoa</taxon>
        <taxon>Arthropoda</taxon>
        <taxon>Hexapoda</taxon>
        <taxon>Insecta</taxon>
        <taxon>Pterygota</taxon>
        <taxon>Neoptera</taxon>
        <taxon>Paraneoptera</taxon>
        <taxon>Psocodea</taxon>
        <taxon>Troctomorpha</taxon>
        <taxon>Phthiraptera</taxon>
        <taxon>Anoplura</taxon>
        <taxon>Pediculidae</taxon>
        <taxon>Pediculus</taxon>
    </lineage>
</organism>
<evidence type="ECO:0000256" key="1">
    <source>
        <dbReference type="SAM" id="MobiDB-lite"/>
    </source>
</evidence>
<dbReference type="InterPro" id="IPR011993">
    <property type="entry name" value="PH-like_dom_sf"/>
</dbReference>
<dbReference type="CDD" id="cd00160">
    <property type="entry name" value="RhoGEF"/>
    <property type="match status" value="1"/>
</dbReference>
<dbReference type="GO" id="GO:0030424">
    <property type="term" value="C:axon"/>
    <property type="evidence" value="ECO:0007669"/>
    <property type="project" value="TreeGrafter"/>
</dbReference>
<dbReference type="CDD" id="cd17068">
    <property type="entry name" value="RBD_PLEKHG5"/>
    <property type="match status" value="1"/>
</dbReference>
<dbReference type="InterPro" id="IPR040181">
    <property type="entry name" value="PKHG5/7"/>
</dbReference>
<dbReference type="InParanoid" id="E0VFD9"/>
<dbReference type="AlphaFoldDB" id="E0VFD9"/>
<feature type="compositionally biased region" description="Polar residues" evidence="1">
    <location>
        <begin position="728"/>
        <end position="759"/>
    </location>
</feature>
<dbReference type="SUPFAM" id="SSF48065">
    <property type="entry name" value="DBL homology domain (DH-domain)"/>
    <property type="match status" value="1"/>
</dbReference>
<evidence type="ECO:0000313" key="4">
    <source>
        <dbReference type="EnsemblMetazoa" id="PHUM155340-PA"/>
    </source>
</evidence>
<proteinExistence type="predicted"/>
<reference evidence="4" key="3">
    <citation type="submission" date="2021-02" db="UniProtKB">
        <authorList>
            <consortium name="EnsemblMetazoa"/>
        </authorList>
    </citation>
    <scope>IDENTIFICATION</scope>
    <source>
        <strain evidence="4">USDA</strain>
    </source>
</reference>
<dbReference type="eggNOG" id="KOG3521">
    <property type="taxonomic scope" value="Eukaryota"/>
</dbReference>
<dbReference type="PANTHER" id="PTHR13217:SF11">
    <property type="entry name" value="PLECKSTRIN HOMOLOGY DOMAIN-CONTAINING FAMILY G MEMBER 5"/>
    <property type="match status" value="1"/>
</dbReference>
<keyword evidence="5" id="KW-1185">Reference proteome</keyword>
<feature type="region of interest" description="Disordered" evidence="1">
    <location>
        <begin position="812"/>
        <end position="946"/>
    </location>
</feature>
<evidence type="ECO:0000259" key="2">
    <source>
        <dbReference type="PROSITE" id="PS50010"/>
    </source>
</evidence>
<dbReference type="GO" id="GO:0043542">
    <property type="term" value="P:endothelial cell migration"/>
    <property type="evidence" value="ECO:0007669"/>
    <property type="project" value="TreeGrafter"/>
</dbReference>
<dbReference type="EMBL" id="AAZO01001816">
    <property type="status" value="NOT_ANNOTATED_CDS"/>
    <property type="molecule type" value="Genomic_DNA"/>
</dbReference>
<dbReference type="GO" id="GO:0030139">
    <property type="term" value="C:endocytic vesicle"/>
    <property type="evidence" value="ECO:0007669"/>
    <property type="project" value="TreeGrafter"/>
</dbReference>
<name>E0VFD9_PEDHC</name>
<dbReference type="InterPro" id="IPR035899">
    <property type="entry name" value="DBL_dom_sf"/>
</dbReference>
<dbReference type="Proteomes" id="UP000009046">
    <property type="component" value="Unassembled WGS sequence"/>
</dbReference>
<feature type="region of interest" description="Disordered" evidence="1">
    <location>
        <begin position="721"/>
        <end position="791"/>
    </location>
</feature>
<feature type="domain" description="DH" evidence="2">
    <location>
        <begin position="271"/>
        <end position="466"/>
    </location>
</feature>
<dbReference type="GO" id="GO:0007266">
    <property type="term" value="P:Rho protein signal transduction"/>
    <property type="evidence" value="ECO:0007669"/>
    <property type="project" value="TreeGrafter"/>
</dbReference>
<dbReference type="KEGG" id="phu:Phum_PHUM155340"/>
<dbReference type="STRING" id="121224.E0VFD9"/>
<reference evidence="3" key="1">
    <citation type="submission" date="2007-04" db="EMBL/GenBank/DDBJ databases">
        <title>Annotation of Pediculus humanus corporis strain USDA.</title>
        <authorList>
            <person name="Kirkness E."/>
            <person name="Hannick L."/>
            <person name="Hass B."/>
            <person name="Bruggner R."/>
            <person name="Lawson D."/>
            <person name="Bidwell S."/>
            <person name="Joardar V."/>
            <person name="Caler E."/>
            <person name="Walenz B."/>
            <person name="Inman J."/>
            <person name="Schobel S."/>
            <person name="Galinsky K."/>
            <person name="Amedeo P."/>
            <person name="Strausberg R."/>
        </authorList>
    </citation>
    <scope>NUCLEOTIDE SEQUENCE</scope>
    <source>
        <strain evidence="3">USDA</strain>
    </source>
</reference>
<feature type="region of interest" description="Disordered" evidence="1">
    <location>
        <begin position="1189"/>
        <end position="1214"/>
    </location>
</feature>
<gene>
    <name evidence="4" type="primary">8236485</name>
    <name evidence="3" type="ORF">Phum_PHUM155340</name>
</gene>
<dbReference type="EMBL" id="DS235111">
    <property type="protein sequence ID" value="EEB12095.1"/>
    <property type="molecule type" value="Genomic_DNA"/>
</dbReference>
<dbReference type="GeneID" id="8236485"/>
<dbReference type="RefSeq" id="XP_002424833.1">
    <property type="nucleotide sequence ID" value="XM_002424788.1"/>
</dbReference>
<dbReference type="InterPro" id="IPR000219">
    <property type="entry name" value="DH_dom"/>
</dbReference>
<feature type="compositionally biased region" description="Basic and acidic residues" evidence="1">
    <location>
        <begin position="760"/>
        <end position="777"/>
    </location>
</feature>
<sequence>MNRFSFYLFRLLQVRSRSLTHIDQIEQGQRGSGIFYQGMNSEKSGEQQQQQQLSVPTSVSGKHRRQMLSRSEASSSECFSVGIEGIGEDGNDEFVQATKDTILRDVILDICKRKGIDLNTSNVYLDANKSPLPCLDIDTSWMGGKHIRIKVNDRVMTSLKKDQKNTFAPPIKKISSSYKSVKSGTKTHNVSSEDSSSMMEPGTSGGDRKSKRWSGFFGTSRDTSKMETLIDLLDSYTKNGIYEYKEDTYKLEADWKSIVINSVNFDDRQSQQQEAIWELLRSEIDYIKMLRVVSHLFIACLVNLQSNQLLLDIDNKKLFGNVEEIYSCNDLFWKKYLAPVVETSRKTGEPLNPDLLREGFMDFHNMFKCYETYCTQQSKCQQYCREKLQQEQDNDLFTAYLAWCETQKECNRLKLLDILVKPMQRLTKYSLLLKAILKHTINQNHKDSICDMIKSVDFFVNNVNSTLKQNQDLETMKQLMSKIESYDVIESKDDDLSNLIQKYSNLNLTYDIPGTTSKRSLLFESDVKYKDAMTSSKIEVHAFLFTDFLLITKPVKRLGESRIKFKIIRQPYVIDHLVTQEITRDPPSLACVYLSIYRTACTAFMLSCGESELVRNWSDAIKKAKSLYGSLKSHQGFGGHIPQTPTTMSISRQHSGYANEDISIGDNVEENKTMMTYNLGLWTGKSPKGSSYGSRISSLVHSHSGSMEMTENISSISSVSASRGVSVENNSEVRGSSLSSDDGNQNLSSSPRVELTTSPKIERKDASSSPSVEKRENQTTMQKPETKLFYRKSVTKTKNTLTIQVPHLGQSLPNLNIASSSGGGGSSPNPCPPNSLLLAPPKSHGGLLSPSQRGVSYPPPSPPRGSLKRGFAIFPKNPPLVKTGNVTMELSRSISVVQSSSSSSSPPPPPPPSSSSSSIKPENQTEEKKNKTIGLQTNLDDDKSKIDTSKCDQCNCSVRRTIVKTTGKKLVRSDKRYYTEGGGGTIDDLKVKQLDSSLYKKLSFNSGNGRRSATTTGNNSDSIESPPINNKHLSIASVQSSSGFSSAGSSSVEGLFTKDDVINFDSKSIKVKEEEIIERINADSNQRPRQRMENSRESFKKCRDENDKMSAKRENEEQRLEPFTHFETSTRRRRSISTTGCKRKSSLIILDEYVSSVSGDPSSNNYKLTLKHFHTVNYTTVNALQLENLSSRLPPPAGKILDTREKKRKRRNTR</sequence>
<dbReference type="VEuPathDB" id="VectorBase:PHUM155340"/>
<feature type="region of interest" description="Disordered" evidence="1">
    <location>
        <begin position="1083"/>
        <end position="1119"/>
    </location>
</feature>
<feature type="region of interest" description="Disordered" evidence="1">
    <location>
        <begin position="38"/>
        <end position="73"/>
    </location>
</feature>
<dbReference type="PROSITE" id="PS50010">
    <property type="entry name" value="DH_2"/>
    <property type="match status" value="1"/>
</dbReference>
<dbReference type="CTD" id="8236485"/>
<dbReference type="Gene3D" id="2.30.29.30">
    <property type="entry name" value="Pleckstrin-homology domain (PH domain)/Phosphotyrosine-binding domain (PTB)"/>
    <property type="match status" value="1"/>
</dbReference>
<dbReference type="Gene3D" id="1.20.900.10">
    <property type="entry name" value="Dbl homology (DH) domain"/>
    <property type="match status" value="1"/>
</dbReference>
<dbReference type="OMA" id="VYLVWCE"/>
<feature type="compositionally biased region" description="Polar residues" evidence="1">
    <location>
        <begin position="884"/>
        <end position="898"/>
    </location>
</feature>
<dbReference type="EnsemblMetazoa" id="PHUM155340-RA">
    <property type="protein sequence ID" value="PHUM155340-PA"/>
    <property type="gene ID" value="PHUM155340"/>
</dbReference>
<protein>
    <recommendedName>
        <fullName evidence="2">DH domain-containing protein</fullName>
    </recommendedName>
</protein>
<dbReference type="Pfam" id="PF00621">
    <property type="entry name" value="RhoGEF"/>
    <property type="match status" value="1"/>
</dbReference>
<feature type="region of interest" description="Disordered" evidence="1">
    <location>
        <begin position="1005"/>
        <end position="1028"/>
    </location>
</feature>
<dbReference type="HOGENOM" id="CLU_269395_0_0_1"/>
<dbReference type="SMART" id="SM00325">
    <property type="entry name" value="RhoGEF"/>
    <property type="match status" value="1"/>
</dbReference>
<dbReference type="CDD" id="cd13244">
    <property type="entry name" value="PH_PLEKHG5_G6"/>
    <property type="match status" value="1"/>
</dbReference>
<dbReference type="SUPFAM" id="SSF50729">
    <property type="entry name" value="PH domain-like"/>
    <property type="match status" value="1"/>
</dbReference>
<reference evidence="3" key="2">
    <citation type="submission" date="2007-04" db="EMBL/GenBank/DDBJ databases">
        <title>The genome of the human body louse.</title>
        <authorList>
            <consortium name="The Human Body Louse Genome Consortium"/>
            <person name="Kirkness E."/>
            <person name="Walenz B."/>
            <person name="Hass B."/>
            <person name="Bruggner R."/>
            <person name="Strausberg R."/>
        </authorList>
    </citation>
    <scope>NUCLEOTIDE SEQUENCE</scope>
    <source>
        <strain evidence="3">USDA</strain>
    </source>
</reference>
<dbReference type="PANTHER" id="PTHR13217">
    <property type="entry name" value="PLECKSTRIN HOMOLOGY DOMAIN-CONTAINING FAMILY G MEMBER 7"/>
    <property type="match status" value="1"/>
</dbReference>
<feature type="compositionally biased region" description="Polar residues" evidence="1">
    <location>
        <begin position="187"/>
        <end position="198"/>
    </location>
</feature>
<feature type="compositionally biased region" description="Basic and acidic residues" evidence="1">
    <location>
        <begin position="1090"/>
        <end position="1119"/>
    </location>
</feature>
<evidence type="ECO:0000313" key="3">
    <source>
        <dbReference type="EMBL" id="EEB12095.1"/>
    </source>
</evidence>
<evidence type="ECO:0000313" key="5">
    <source>
        <dbReference type="Proteomes" id="UP000009046"/>
    </source>
</evidence>
<dbReference type="GO" id="GO:0005085">
    <property type="term" value="F:guanyl-nucleotide exchange factor activity"/>
    <property type="evidence" value="ECO:0007669"/>
    <property type="project" value="InterPro"/>
</dbReference>
<dbReference type="OrthoDB" id="5585231at2759"/>
<dbReference type="GO" id="GO:0005886">
    <property type="term" value="C:plasma membrane"/>
    <property type="evidence" value="ECO:0007669"/>
    <property type="project" value="TreeGrafter"/>
</dbReference>